<reference evidence="3 4" key="1">
    <citation type="submission" date="2017-09" db="EMBL/GenBank/DDBJ databases">
        <title>Depth-based differentiation of microbial function through sediment-hosted aquifers and enrichment of novel symbionts in the deep terrestrial subsurface.</title>
        <authorList>
            <person name="Probst A.J."/>
            <person name="Ladd B."/>
            <person name="Jarett J.K."/>
            <person name="Geller-Mcgrath D.E."/>
            <person name="Sieber C.M."/>
            <person name="Emerson J.B."/>
            <person name="Anantharaman K."/>
            <person name="Thomas B.C."/>
            <person name="Malmstrom R."/>
            <person name="Stieglmeier M."/>
            <person name="Klingl A."/>
            <person name="Woyke T."/>
            <person name="Ryan C.M."/>
            <person name="Banfield J.F."/>
        </authorList>
    </citation>
    <scope>NUCLEOTIDE SEQUENCE [LARGE SCALE GENOMIC DNA]</scope>
    <source>
        <strain evidence="3">CG22_combo_CG10-13_8_21_14_all_47_15</strain>
    </source>
</reference>
<feature type="transmembrane region" description="Helical" evidence="1">
    <location>
        <begin position="42"/>
        <end position="62"/>
    </location>
</feature>
<dbReference type="Proteomes" id="UP000230638">
    <property type="component" value="Unassembled WGS sequence"/>
</dbReference>
<name>A0A2H0CWA9_9BACT</name>
<gene>
    <name evidence="3" type="ORF">COW88_00280</name>
</gene>
<evidence type="ECO:0000256" key="1">
    <source>
        <dbReference type="SAM" id="Phobius"/>
    </source>
</evidence>
<dbReference type="EMBL" id="PCTL01000001">
    <property type="protein sequence ID" value="PIP73999.1"/>
    <property type="molecule type" value="Genomic_DNA"/>
</dbReference>
<keyword evidence="1" id="KW-1133">Transmembrane helix</keyword>
<sequence length="66" mass="7350">MVLVLLAYGLLSFGVFERTDALYHSMNLFGALGLGLDCFRKKAFPPMVLNIFFAAIAVVTLARFMF</sequence>
<dbReference type="InterPro" id="IPR058058">
    <property type="entry name" value="CBU_0592-like"/>
</dbReference>
<accession>A0A2H0CWA9</accession>
<keyword evidence="1" id="KW-0472">Membrane</keyword>
<evidence type="ECO:0000313" key="4">
    <source>
        <dbReference type="Proteomes" id="UP000230638"/>
    </source>
</evidence>
<evidence type="ECO:0000313" key="3">
    <source>
        <dbReference type="EMBL" id="PIP73999.1"/>
    </source>
</evidence>
<dbReference type="NCBIfam" id="NF047864">
    <property type="entry name" value="CBU_0592_membra"/>
    <property type="match status" value="1"/>
</dbReference>
<keyword evidence="1" id="KW-0812">Transmembrane</keyword>
<organism evidence="3 4">
    <name type="scientific">Candidatus Lloydbacteria bacterium CG22_combo_CG10-13_8_21_14_all_47_15</name>
    <dbReference type="NCBI Taxonomy" id="1974635"/>
    <lineage>
        <taxon>Bacteria</taxon>
        <taxon>Candidatus Lloydiibacteriota</taxon>
    </lineage>
</organism>
<comment type="caution">
    <text evidence="3">The sequence shown here is derived from an EMBL/GenBank/DDBJ whole genome shotgun (WGS) entry which is preliminary data.</text>
</comment>
<dbReference type="AlphaFoldDB" id="A0A2H0CWA9"/>
<evidence type="ECO:0000259" key="2">
    <source>
        <dbReference type="Pfam" id="PF26604"/>
    </source>
</evidence>
<protein>
    <recommendedName>
        <fullName evidence="2">CBU-0592-like domain-containing protein</fullName>
    </recommendedName>
</protein>
<feature type="domain" description="CBU-0592-like" evidence="2">
    <location>
        <begin position="1"/>
        <end position="64"/>
    </location>
</feature>
<proteinExistence type="predicted"/>
<dbReference type="Pfam" id="PF26604">
    <property type="entry name" value="CBU_0592"/>
    <property type="match status" value="1"/>
</dbReference>